<protein>
    <submittedName>
        <fullName evidence="2">Uncharacterized protein</fullName>
    </submittedName>
</protein>
<gene>
    <name evidence="2" type="ORF">IFM89_011584</name>
</gene>
<organism evidence="2 3">
    <name type="scientific">Coptis chinensis</name>
    <dbReference type="NCBI Taxonomy" id="261450"/>
    <lineage>
        <taxon>Eukaryota</taxon>
        <taxon>Viridiplantae</taxon>
        <taxon>Streptophyta</taxon>
        <taxon>Embryophyta</taxon>
        <taxon>Tracheophyta</taxon>
        <taxon>Spermatophyta</taxon>
        <taxon>Magnoliopsida</taxon>
        <taxon>Ranunculales</taxon>
        <taxon>Ranunculaceae</taxon>
        <taxon>Coptidoideae</taxon>
        <taxon>Coptis</taxon>
    </lineage>
</organism>
<dbReference type="Proteomes" id="UP000631114">
    <property type="component" value="Unassembled WGS sequence"/>
</dbReference>
<accession>A0A835LLS9</accession>
<feature type="compositionally biased region" description="Basic and acidic residues" evidence="1">
    <location>
        <begin position="33"/>
        <end position="42"/>
    </location>
</feature>
<evidence type="ECO:0000313" key="2">
    <source>
        <dbReference type="EMBL" id="KAF9592001.1"/>
    </source>
</evidence>
<evidence type="ECO:0000313" key="3">
    <source>
        <dbReference type="Proteomes" id="UP000631114"/>
    </source>
</evidence>
<reference evidence="2 3" key="1">
    <citation type="submission" date="2020-10" db="EMBL/GenBank/DDBJ databases">
        <title>The Coptis chinensis genome and diversification of protoberbering-type alkaloids.</title>
        <authorList>
            <person name="Wang B."/>
            <person name="Shu S."/>
            <person name="Song C."/>
            <person name="Liu Y."/>
        </authorList>
    </citation>
    <scope>NUCLEOTIDE SEQUENCE [LARGE SCALE GENOMIC DNA]</scope>
    <source>
        <strain evidence="2">HL-2020</strain>
        <tissue evidence="2">Leaf</tissue>
    </source>
</reference>
<name>A0A835LLS9_9MAGN</name>
<dbReference type="AlphaFoldDB" id="A0A835LLS9"/>
<dbReference type="EMBL" id="JADFTS010000008">
    <property type="protein sequence ID" value="KAF9592001.1"/>
    <property type="molecule type" value="Genomic_DNA"/>
</dbReference>
<evidence type="ECO:0000256" key="1">
    <source>
        <dbReference type="SAM" id="MobiDB-lite"/>
    </source>
</evidence>
<feature type="compositionally biased region" description="Low complexity" evidence="1">
    <location>
        <begin position="1"/>
        <end position="15"/>
    </location>
</feature>
<comment type="caution">
    <text evidence="2">The sequence shown here is derived from an EMBL/GenBank/DDBJ whole genome shotgun (WGS) entry which is preliminary data.</text>
</comment>
<feature type="region of interest" description="Disordered" evidence="1">
    <location>
        <begin position="1"/>
        <end position="42"/>
    </location>
</feature>
<keyword evidence="3" id="KW-1185">Reference proteome</keyword>
<proteinExistence type="predicted"/>
<sequence length="89" mass="9920">MVDVGSSSSLLNSFSGDQGSSKMDEGFQNFTKQRSESSKVPKTELEKYLEEDLFPFDANGKVTTFGILRWYGLVGNVGSFEERSSIHQE</sequence>